<dbReference type="InterPro" id="IPR012093">
    <property type="entry name" value="Pirin"/>
</dbReference>
<dbReference type="InterPro" id="IPR011051">
    <property type="entry name" value="RmlC_Cupin_sf"/>
</dbReference>
<dbReference type="Pfam" id="PF05726">
    <property type="entry name" value="Pirin_C"/>
    <property type="match status" value="1"/>
</dbReference>
<feature type="domain" description="Pirin C-terminal" evidence="1">
    <location>
        <begin position="64"/>
        <end position="185"/>
    </location>
</feature>
<evidence type="ECO:0000313" key="3">
    <source>
        <dbReference type="Proteomes" id="UP000179536"/>
    </source>
</evidence>
<comment type="caution">
    <text evidence="2">The sequence shown here is derived from an EMBL/GenBank/DDBJ whole genome shotgun (WGS) entry which is preliminary data.</text>
</comment>
<evidence type="ECO:0000259" key="1">
    <source>
        <dbReference type="Pfam" id="PF05726"/>
    </source>
</evidence>
<dbReference type="SUPFAM" id="SSF51182">
    <property type="entry name" value="RmlC-like cupins"/>
    <property type="match status" value="1"/>
</dbReference>
<dbReference type="CDD" id="cd02247">
    <property type="entry name" value="cupin_pirin_C"/>
    <property type="match status" value="1"/>
</dbReference>
<dbReference type="EMBL" id="MBFA02000009">
    <property type="protein sequence ID" value="MUP11410.1"/>
    <property type="molecule type" value="Genomic_DNA"/>
</dbReference>
<dbReference type="InterPro" id="IPR014710">
    <property type="entry name" value="RmlC-like_jellyroll"/>
</dbReference>
<dbReference type="RefSeq" id="WP_197523672.1">
    <property type="nucleotide sequence ID" value="NZ_MBFA02000009.1"/>
</dbReference>
<sequence>KMHGFQLWANLPSSLKMTAPRYQDIKSADIPVVVDDDGTAVRVISGDFWGKSGPVDGIAAEPVYLDISVPPGKTKRFPVDTYRSAFAYIFAGSGSFRDASKPFGVKVEKEFQGEELNIRDLSGNRTLVVFDTGDEITVQAGEKGIRFLLVTGKPIKEPVAWHGPIVMNSREELMEAMRELKNGTFIKADH</sequence>
<feature type="non-terminal residue" evidence="2">
    <location>
        <position position="1"/>
    </location>
</feature>
<dbReference type="InterPro" id="IPR008778">
    <property type="entry name" value="Pirin_C_dom"/>
</dbReference>
<dbReference type="Proteomes" id="UP000179536">
    <property type="component" value="Unassembled WGS sequence"/>
</dbReference>
<dbReference type="PANTHER" id="PTHR13903">
    <property type="entry name" value="PIRIN-RELATED"/>
    <property type="match status" value="1"/>
</dbReference>
<evidence type="ECO:0000313" key="2">
    <source>
        <dbReference type="EMBL" id="MUP11410.1"/>
    </source>
</evidence>
<dbReference type="Gene3D" id="2.60.120.10">
    <property type="entry name" value="Jelly Rolls"/>
    <property type="match status" value="1"/>
</dbReference>
<gene>
    <name evidence="2" type="ORF">BBK91_016230</name>
</gene>
<dbReference type="PANTHER" id="PTHR13903:SF8">
    <property type="entry name" value="PIRIN"/>
    <property type="match status" value="1"/>
</dbReference>
<protein>
    <submittedName>
        <fullName evidence="2">Pirin family protein</fullName>
    </submittedName>
</protein>
<organism evidence="2 3">
    <name type="scientific">Agrobacterium vitis</name>
    <name type="common">Rhizobium vitis</name>
    <dbReference type="NCBI Taxonomy" id="373"/>
    <lineage>
        <taxon>Bacteria</taxon>
        <taxon>Pseudomonadati</taxon>
        <taxon>Pseudomonadota</taxon>
        <taxon>Alphaproteobacteria</taxon>
        <taxon>Hyphomicrobiales</taxon>
        <taxon>Rhizobiaceae</taxon>
        <taxon>Rhizobium/Agrobacterium group</taxon>
        <taxon>Agrobacterium</taxon>
    </lineage>
</organism>
<name>A0ABD6HBS1_AGRVI</name>
<proteinExistence type="predicted"/>
<accession>A0ABD6HBS1</accession>
<reference evidence="2 3" key="1">
    <citation type="submission" date="2019-11" db="EMBL/GenBank/DDBJ databases">
        <title>Whole-genome sequencing of Allorhizobium vitis.</title>
        <authorList>
            <person name="Gan H.M."/>
            <person name="Savka M.A."/>
        </authorList>
    </citation>
    <scope>NUCLEOTIDE SEQUENCE [LARGE SCALE GENOMIC DNA]</scope>
    <source>
        <strain evidence="2 3">RF2/1</strain>
    </source>
</reference>
<dbReference type="AlphaFoldDB" id="A0ABD6HBS1"/>
<dbReference type="PIRSF" id="PIRSF006232">
    <property type="entry name" value="Pirin"/>
    <property type="match status" value="1"/>
</dbReference>